<gene>
    <name evidence="1" type="ORF">BV25DRAFT_1773085</name>
</gene>
<name>A0ACB8T069_9AGAM</name>
<evidence type="ECO:0000313" key="2">
    <source>
        <dbReference type="Proteomes" id="UP000814140"/>
    </source>
</evidence>
<dbReference type="Proteomes" id="UP000814140">
    <property type="component" value="Unassembled WGS sequence"/>
</dbReference>
<accession>A0ACB8T069</accession>
<reference evidence="1" key="1">
    <citation type="submission" date="2021-03" db="EMBL/GenBank/DDBJ databases">
        <authorList>
            <consortium name="DOE Joint Genome Institute"/>
            <person name="Ahrendt S."/>
            <person name="Looney B.P."/>
            <person name="Miyauchi S."/>
            <person name="Morin E."/>
            <person name="Drula E."/>
            <person name="Courty P.E."/>
            <person name="Chicoki N."/>
            <person name="Fauchery L."/>
            <person name="Kohler A."/>
            <person name="Kuo A."/>
            <person name="Labutti K."/>
            <person name="Pangilinan J."/>
            <person name="Lipzen A."/>
            <person name="Riley R."/>
            <person name="Andreopoulos W."/>
            <person name="He G."/>
            <person name="Johnson J."/>
            <person name="Barry K.W."/>
            <person name="Grigoriev I.V."/>
            <person name="Nagy L."/>
            <person name="Hibbett D."/>
            <person name="Henrissat B."/>
            <person name="Matheny P.B."/>
            <person name="Labbe J."/>
            <person name="Martin F."/>
        </authorList>
    </citation>
    <scope>NUCLEOTIDE SEQUENCE</scope>
    <source>
        <strain evidence="1">HHB10654</strain>
    </source>
</reference>
<keyword evidence="2" id="KW-1185">Reference proteome</keyword>
<feature type="non-terminal residue" evidence="1">
    <location>
        <position position="1"/>
    </location>
</feature>
<proteinExistence type="predicted"/>
<feature type="non-terminal residue" evidence="1">
    <location>
        <position position="333"/>
    </location>
</feature>
<comment type="caution">
    <text evidence="1">The sequence shown here is derived from an EMBL/GenBank/DDBJ whole genome shotgun (WGS) entry which is preliminary data.</text>
</comment>
<sequence length="333" mass="36240">AHQVGGHAGVQTTADGSLLIKPALPLEHAFYARLAADASLVQLERCVPRFLGTLRLAGQQTPDGEVRKIRPFPPARDARADGRAQSLVLENLACPFARPNVLDVKLGTTLYDEDASPEKRARMERAARETTSLATGMRLTGFQVYNNVSGVPDVIPKAYGKSLAPADLPAGIARFFPVAAVGGQPETNVGLPARTLLSVVAAIRSEVRAIRKVLCELEMRMVGGSLLIIYEAEHRRAEECVRWLKAHPDGVEEDEDEDAEDEDEEEAMEEDEEGEQDDEDEDEGDRPPGPPCTVKLIDFAHTRFKPGHGPDEGVLKGIDTVLALLDGRIEEVK</sequence>
<reference evidence="1" key="2">
    <citation type="journal article" date="2022" name="New Phytol.">
        <title>Evolutionary transition to the ectomycorrhizal habit in the genomes of a hyperdiverse lineage of mushroom-forming fungi.</title>
        <authorList>
            <person name="Looney B."/>
            <person name="Miyauchi S."/>
            <person name="Morin E."/>
            <person name="Drula E."/>
            <person name="Courty P.E."/>
            <person name="Kohler A."/>
            <person name="Kuo A."/>
            <person name="LaButti K."/>
            <person name="Pangilinan J."/>
            <person name="Lipzen A."/>
            <person name="Riley R."/>
            <person name="Andreopoulos W."/>
            <person name="He G."/>
            <person name="Johnson J."/>
            <person name="Nolan M."/>
            <person name="Tritt A."/>
            <person name="Barry K.W."/>
            <person name="Grigoriev I.V."/>
            <person name="Nagy L.G."/>
            <person name="Hibbett D."/>
            <person name="Henrissat B."/>
            <person name="Matheny P.B."/>
            <person name="Labbe J."/>
            <person name="Martin F.M."/>
        </authorList>
    </citation>
    <scope>NUCLEOTIDE SEQUENCE</scope>
    <source>
        <strain evidence="1">HHB10654</strain>
    </source>
</reference>
<dbReference type="EMBL" id="MU277209">
    <property type="protein sequence ID" value="KAI0062119.1"/>
    <property type="molecule type" value="Genomic_DNA"/>
</dbReference>
<evidence type="ECO:0000313" key="1">
    <source>
        <dbReference type="EMBL" id="KAI0062119.1"/>
    </source>
</evidence>
<organism evidence="1 2">
    <name type="scientific">Artomyces pyxidatus</name>
    <dbReference type="NCBI Taxonomy" id="48021"/>
    <lineage>
        <taxon>Eukaryota</taxon>
        <taxon>Fungi</taxon>
        <taxon>Dikarya</taxon>
        <taxon>Basidiomycota</taxon>
        <taxon>Agaricomycotina</taxon>
        <taxon>Agaricomycetes</taxon>
        <taxon>Russulales</taxon>
        <taxon>Auriscalpiaceae</taxon>
        <taxon>Artomyces</taxon>
    </lineage>
</organism>
<protein>
    <submittedName>
        <fullName evidence="1">SAICAR synthase-like protein</fullName>
    </submittedName>
</protein>